<accession>A0A8H8ST41</accession>
<evidence type="ECO:0000313" key="1">
    <source>
        <dbReference type="EMBL" id="QRW16679.1"/>
    </source>
</evidence>
<name>A0A8H8ST41_9AGAM</name>
<protein>
    <submittedName>
        <fullName evidence="1">NAD-dependent histone deacetylase SIR2</fullName>
    </submittedName>
</protein>
<dbReference type="RefSeq" id="XP_043176916.1">
    <property type="nucleotide sequence ID" value="XM_043324497.1"/>
</dbReference>
<proteinExistence type="predicted"/>
<gene>
    <name evidence="1" type="ORF">RhiXN_04680</name>
</gene>
<reference evidence="1" key="1">
    <citation type="submission" date="2020-05" db="EMBL/GenBank/DDBJ databases">
        <title>Evolutionary and genomic comparisons of hybrid uninucleate and nonhybrid Rhizoctonia fungi.</title>
        <authorList>
            <person name="Li C."/>
            <person name="Chen X."/>
        </authorList>
    </citation>
    <scope>NUCLEOTIDE SEQUENCE</scope>
    <source>
        <strain evidence="1">AG-1 IA</strain>
    </source>
</reference>
<evidence type="ECO:0000313" key="2">
    <source>
        <dbReference type="Proteomes" id="UP000650533"/>
    </source>
</evidence>
<dbReference type="KEGG" id="rsx:RhiXN_04680"/>
<organism evidence="1 2">
    <name type="scientific">Rhizoctonia solani</name>
    <dbReference type="NCBI Taxonomy" id="456999"/>
    <lineage>
        <taxon>Eukaryota</taxon>
        <taxon>Fungi</taxon>
        <taxon>Dikarya</taxon>
        <taxon>Basidiomycota</taxon>
        <taxon>Agaricomycotina</taxon>
        <taxon>Agaricomycetes</taxon>
        <taxon>Cantharellales</taxon>
        <taxon>Ceratobasidiaceae</taxon>
        <taxon>Rhizoctonia</taxon>
    </lineage>
</organism>
<dbReference type="Proteomes" id="UP000650533">
    <property type="component" value="Chromosome 2"/>
</dbReference>
<dbReference type="EMBL" id="CP059659">
    <property type="protein sequence ID" value="QRW16679.1"/>
    <property type="molecule type" value="Genomic_DNA"/>
</dbReference>
<sequence>MSKRVTGSCSSGLHWQRILHFGEDLLVMPMCGPRLLKHAIELNKPTMLLNLGPTRAHGVPEVDIVEAASSDVLRAATRTLAKDLKGEAGRVVNRLLESGVVTPPPDDMEDRAPRAAG</sequence>
<dbReference type="GeneID" id="67026960"/>
<dbReference type="AlphaFoldDB" id="A0A8H8ST41"/>